<feature type="compositionally biased region" description="Low complexity" evidence="3">
    <location>
        <begin position="322"/>
        <end position="333"/>
    </location>
</feature>
<keyword evidence="1" id="KW-0547">Nucleotide-binding</keyword>
<dbReference type="GO" id="GO:0004386">
    <property type="term" value="F:helicase activity"/>
    <property type="evidence" value="ECO:0007669"/>
    <property type="project" value="UniProtKB-KW"/>
</dbReference>
<keyword evidence="7" id="KW-1185">Reference proteome</keyword>
<feature type="domain" description="Helicase ATP-binding" evidence="4">
    <location>
        <begin position="84"/>
        <end position="271"/>
    </location>
</feature>
<dbReference type="InterPro" id="IPR027417">
    <property type="entry name" value="P-loop_NTPase"/>
</dbReference>
<dbReference type="Pfam" id="PF22982">
    <property type="entry name" value="WHD_HRQ1"/>
    <property type="match status" value="1"/>
</dbReference>
<name>A0ABV8KNZ0_9ACTN</name>
<dbReference type="InterPro" id="IPR014001">
    <property type="entry name" value="Helicase_ATP-bd"/>
</dbReference>
<dbReference type="PROSITE" id="PS51192">
    <property type="entry name" value="HELICASE_ATP_BIND_1"/>
    <property type="match status" value="1"/>
</dbReference>
<dbReference type="Pfam" id="PF00271">
    <property type="entry name" value="Helicase_C"/>
    <property type="match status" value="1"/>
</dbReference>
<feature type="region of interest" description="Disordered" evidence="3">
    <location>
        <begin position="271"/>
        <end position="363"/>
    </location>
</feature>
<evidence type="ECO:0000259" key="4">
    <source>
        <dbReference type="PROSITE" id="PS51192"/>
    </source>
</evidence>
<organism evidence="6 7">
    <name type="scientific">Micromonospora zhanjiangensis</name>
    <dbReference type="NCBI Taxonomy" id="1522057"/>
    <lineage>
        <taxon>Bacteria</taxon>
        <taxon>Bacillati</taxon>
        <taxon>Actinomycetota</taxon>
        <taxon>Actinomycetes</taxon>
        <taxon>Micromonosporales</taxon>
        <taxon>Micromonosporaceae</taxon>
        <taxon>Micromonospora</taxon>
    </lineage>
</organism>
<evidence type="ECO:0000313" key="7">
    <source>
        <dbReference type="Proteomes" id="UP001595868"/>
    </source>
</evidence>
<evidence type="ECO:0000259" key="5">
    <source>
        <dbReference type="PROSITE" id="PS51194"/>
    </source>
</evidence>
<dbReference type="EMBL" id="JBHSBN010000011">
    <property type="protein sequence ID" value="MFC4107843.1"/>
    <property type="molecule type" value="Genomic_DNA"/>
</dbReference>
<dbReference type="Pfam" id="PF09369">
    <property type="entry name" value="MZB"/>
    <property type="match status" value="1"/>
</dbReference>
<dbReference type="PROSITE" id="PS51194">
    <property type="entry name" value="HELICASE_CTER"/>
    <property type="match status" value="1"/>
</dbReference>
<evidence type="ECO:0000313" key="6">
    <source>
        <dbReference type="EMBL" id="MFC4107843.1"/>
    </source>
</evidence>
<dbReference type="SMART" id="SM00487">
    <property type="entry name" value="DEXDc"/>
    <property type="match status" value="1"/>
</dbReference>
<dbReference type="Proteomes" id="UP001595868">
    <property type="component" value="Unassembled WGS sequence"/>
</dbReference>
<feature type="domain" description="Helicase C-terminal" evidence="5">
    <location>
        <begin position="380"/>
        <end position="533"/>
    </location>
</feature>
<sequence>MTSAATVSVGGGAERVPDTAGPAPEDLLRRLRNRGPVDPVTHVERLPASPGVAVPWPDWVPEPLRAALAGRGVTAPWQHQAEAAELAHQGRHVVVATGTASGKSLAYQLPALSTLLADPRATVLYLAPTKALAADQLRAVAGLALDGVRPACYDGDTPRAERDWIRQHSRFVLTNPDMLHHGILPGHAAWATFLRRLAFVVVDECHTYRGVFGSHVAHVLRRLRRQTNRYGRTTTVAPAGPDRPVFVLASATSGDPATAAERLTGLPVTAVTRDTSPRGGLTFALWEPPLQPTHPSDAPVPGAFEPGTADPGVEPASGDGGIRAARAADDGPGTSHRRERPRPRTRETEAGAAGGPAAGRDPVAEVVPQVRRSALRETADLLADTVAAGVRTLAFVRSRRGAEVVATSTRRALDEAVPGLGARVAAYRAGYLREERRALEDALLTGELLGLASTNALELGVDLVGLDAVLVCGYPGTRASLWQQAGRAGRSGREALAVLVARDDPLDSYLVHHPESLFGRPVEATVLDPANPYVLGPQLCSAAAEAPLTTADLELFGPGTAETVEALVASGALRRRPTGWYWRHRERPEVDLRGTGGTPICVVESSTGRLLGTVEESSSHFMVHPGAVYLHQGVSYVVDELDLADACALVHAEEPDWSTHARDVTSLSVVSVRSYLDAGPVGMFLGEVDVTSQVVSYQRRRIASGEVLDTRPLDLPARQLRTVAVWFTVSPAALAAAGVADADVPGALHAAEHAAIGLLPLVATCDRWDIGGLSTAAHPDTEAPTVFVYDGHPGGAGFAERAYRAAADWLGATRDAIAECGCEAGCPSCVQSPKCGNGNNPLAKSDAVRVLDVVLANLPTPDAQ</sequence>
<dbReference type="PANTHER" id="PTHR47957">
    <property type="entry name" value="ATP-DEPENDENT HELICASE HRQ1"/>
    <property type="match status" value="1"/>
</dbReference>
<dbReference type="CDD" id="cd18797">
    <property type="entry name" value="SF2_C_Hrq"/>
    <property type="match status" value="1"/>
</dbReference>
<proteinExistence type="predicted"/>
<dbReference type="PANTHER" id="PTHR47957:SF3">
    <property type="entry name" value="ATP-DEPENDENT HELICASE HRQ1"/>
    <property type="match status" value="1"/>
</dbReference>
<dbReference type="NCBIfam" id="TIGR03817">
    <property type="entry name" value="DECH_helic"/>
    <property type="match status" value="1"/>
</dbReference>
<dbReference type="Gene3D" id="3.40.50.300">
    <property type="entry name" value="P-loop containing nucleotide triphosphate hydrolases"/>
    <property type="match status" value="2"/>
</dbReference>
<keyword evidence="6" id="KW-0378">Hydrolase</keyword>
<evidence type="ECO:0000256" key="1">
    <source>
        <dbReference type="ARBA" id="ARBA00022741"/>
    </source>
</evidence>
<dbReference type="Pfam" id="PF00270">
    <property type="entry name" value="DEAD"/>
    <property type="match status" value="1"/>
</dbReference>
<dbReference type="InterPro" id="IPR011545">
    <property type="entry name" value="DEAD/DEAH_box_helicase_dom"/>
</dbReference>
<evidence type="ECO:0000256" key="2">
    <source>
        <dbReference type="ARBA" id="ARBA00022840"/>
    </source>
</evidence>
<dbReference type="InterPro" id="IPR022307">
    <property type="entry name" value="Helicase_put_actinobac"/>
</dbReference>
<feature type="region of interest" description="Disordered" evidence="3">
    <location>
        <begin position="1"/>
        <end position="25"/>
    </location>
</feature>
<dbReference type="InterPro" id="IPR018973">
    <property type="entry name" value="MZB"/>
</dbReference>
<dbReference type="InterPro" id="IPR055227">
    <property type="entry name" value="HRQ1_WHD"/>
</dbReference>
<dbReference type="InterPro" id="IPR001650">
    <property type="entry name" value="Helicase_C-like"/>
</dbReference>
<protein>
    <submittedName>
        <fullName evidence="6">DEAD/DEAH box helicase</fullName>
    </submittedName>
</protein>
<gene>
    <name evidence="6" type="ORF">ACFOX0_18165</name>
</gene>
<reference evidence="7" key="1">
    <citation type="journal article" date="2019" name="Int. J. Syst. Evol. Microbiol.">
        <title>The Global Catalogue of Microorganisms (GCM) 10K type strain sequencing project: providing services to taxonomists for standard genome sequencing and annotation.</title>
        <authorList>
            <consortium name="The Broad Institute Genomics Platform"/>
            <consortium name="The Broad Institute Genome Sequencing Center for Infectious Disease"/>
            <person name="Wu L."/>
            <person name="Ma J."/>
        </authorList>
    </citation>
    <scope>NUCLEOTIDE SEQUENCE [LARGE SCALE GENOMIC DNA]</scope>
    <source>
        <strain evidence="7">2902at01</strain>
    </source>
</reference>
<accession>A0ABV8KNZ0</accession>
<keyword evidence="2" id="KW-0067">ATP-binding</keyword>
<comment type="caution">
    <text evidence="6">The sequence shown here is derived from an EMBL/GenBank/DDBJ whole genome shotgun (WGS) entry which is preliminary data.</text>
</comment>
<dbReference type="RefSeq" id="WP_377547293.1">
    <property type="nucleotide sequence ID" value="NZ_JBHSBN010000011.1"/>
</dbReference>
<evidence type="ECO:0000256" key="3">
    <source>
        <dbReference type="SAM" id="MobiDB-lite"/>
    </source>
</evidence>
<dbReference type="CDD" id="cd17923">
    <property type="entry name" value="DEXHc_Hrq1-like"/>
    <property type="match status" value="1"/>
</dbReference>
<dbReference type="SUPFAM" id="SSF52540">
    <property type="entry name" value="P-loop containing nucleoside triphosphate hydrolases"/>
    <property type="match status" value="1"/>
</dbReference>
<dbReference type="SMART" id="SM00490">
    <property type="entry name" value="HELICc"/>
    <property type="match status" value="1"/>
</dbReference>
<keyword evidence="6" id="KW-0347">Helicase</keyword>